<name>A0AAD6XAD9_9AGAR</name>
<accession>A0AAD6XAD9</accession>
<dbReference type="Gene3D" id="2.40.40.10">
    <property type="entry name" value="RlpA-like domain"/>
    <property type="match status" value="1"/>
</dbReference>
<feature type="signal peptide" evidence="2">
    <location>
        <begin position="1"/>
        <end position="18"/>
    </location>
</feature>
<dbReference type="InterPro" id="IPR018392">
    <property type="entry name" value="LysM"/>
</dbReference>
<proteinExistence type="predicted"/>
<dbReference type="AlphaFoldDB" id="A0AAD6XAD9"/>
<dbReference type="PANTHER" id="PTHR31836">
    <property type="match status" value="1"/>
</dbReference>
<keyword evidence="1 2" id="KW-0732">Signal</keyword>
<dbReference type="InterPro" id="IPR051477">
    <property type="entry name" value="Expansin_CellWall"/>
</dbReference>
<comment type="caution">
    <text evidence="4">The sequence shown here is derived from an EMBL/GenBank/DDBJ whole genome shotgun (WGS) entry which is preliminary data.</text>
</comment>
<dbReference type="CDD" id="cd00118">
    <property type="entry name" value="LysM"/>
    <property type="match status" value="1"/>
</dbReference>
<dbReference type="SMART" id="SM00257">
    <property type="entry name" value="LysM"/>
    <property type="match status" value="1"/>
</dbReference>
<dbReference type="PANTHER" id="PTHR31836:SF28">
    <property type="entry name" value="SRCR DOMAIN-CONTAINING PROTEIN-RELATED"/>
    <property type="match status" value="1"/>
</dbReference>
<dbReference type="EMBL" id="JARJCM010000005">
    <property type="protein sequence ID" value="KAJ7045098.1"/>
    <property type="molecule type" value="Genomic_DNA"/>
</dbReference>
<dbReference type="Gene3D" id="3.10.350.10">
    <property type="entry name" value="LysM domain"/>
    <property type="match status" value="1"/>
</dbReference>
<dbReference type="PROSITE" id="PS51782">
    <property type="entry name" value="LYSM"/>
    <property type="match status" value="1"/>
</dbReference>
<dbReference type="Pfam" id="PF01476">
    <property type="entry name" value="LysM"/>
    <property type="match status" value="1"/>
</dbReference>
<dbReference type="SUPFAM" id="SSF50685">
    <property type="entry name" value="Barwin-like endoglucanases"/>
    <property type="match status" value="1"/>
</dbReference>
<gene>
    <name evidence="4" type="ORF">C8F04DRAFT_1067698</name>
</gene>
<evidence type="ECO:0000256" key="2">
    <source>
        <dbReference type="SAM" id="SignalP"/>
    </source>
</evidence>
<protein>
    <recommendedName>
        <fullName evidence="3">LysM domain-containing protein</fullName>
    </recommendedName>
</protein>
<feature type="chain" id="PRO_5042015483" description="LysM domain-containing protein" evidence="2">
    <location>
        <begin position="19"/>
        <end position="186"/>
    </location>
</feature>
<organism evidence="4 5">
    <name type="scientific">Mycena alexandri</name>
    <dbReference type="NCBI Taxonomy" id="1745969"/>
    <lineage>
        <taxon>Eukaryota</taxon>
        <taxon>Fungi</taxon>
        <taxon>Dikarya</taxon>
        <taxon>Basidiomycota</taxon>
        <taxon>Agaricomycotina</taxon>
        <taxon>Agaricomycetes</taxon>
        <taxon>Agaricomycetidae</taxon>
        <taxon>Agaricales</taxon>
        <taxon>Marasmiineae</taxon>
        <taxon>Mycenaceae</taxon>
        <taxon>Mycena</taxon>
    </lineage>
</organism>
<evidence type="ECO:0000313" key="5">
    <source>
        <dbReference type="Proteomes" id="UP001218188"/>
    </source>
</evidence>
<reference evidence="4" key="1">
    <citation type="submission" date="2023-03" db="EMBL/GenBank/DDBJ databases">
        <title>Massive genome expansion in bonnet fungi (Mycena s.s.) driven by repeated elements and novel gene families across ecological guilds.</title>
        <authorList>
            <consortium name="Lawrence Berkeley National Laboratory"/>
            <person name="Harder C.B."/>
            <person name="Miyauchi S."/>
            <person name="Viragh M."/>
            <person name="Kuo A."/>
            <person name="Thoen E."/>
            <person name="Andreopoulos B."/>
            <person name="Lu D."/>
            <person name="Skrede I."/>
            <person name="Drula E."/>
            <person name="Henrissat B."/>
            <person name="Morin E."/>
            <person name="Kohler A."/>
            <person name="Barry K."/>
            <person name="LaButti K."/>
            <person name="Morin E."/>
            <person name="Salamov A."/>
            <person name="Lipzen A."/>
            <person name="Mereny Z."/>
            <person name="Hegedus B."/>
            <person name="Baldrian P."/>
            <person name="Stursova M."/>
            <person name="Weitz H."/>
            <person name="Taylor A."/>
            <person name="Grigoriev I.V."/>
            <person name="Nagy L.G."/>
            <person name="Martin F."/>
            <person name="Kauserud H."/>
        </authorList>
    </citation>
    <scope>NUCLEOTIDE SEQUENCE</scope>
    <source>
        <strain evidence="4">CBHHK200</strain>
    </source>
</reference>
<evidence type="ECO:0000259" key="3">
    <source>
        <dbReference type="PROSITE" id="PS51782"/>
    </source>
</evidence>
<sequence>MFSQVFAALLVTAMAVSASPVETLESRQSCASTYTVVSGDFCSAIEQKTGVSDATLHALNPSINSGCTNLQIGQVLCLSSGSGGGGSGINGIATYYQPNGGFGACGNPLQNTDAVVALGVNNWAAGAHCGQNILVQYQGRSITLNVQDLCPGCQGANGIDLTEGAMAAIDPNYVNDGHINVVWSFV</sequence>
<keyword evidence="5" id="KW-1185">Reference proteome</keyword>
<evidence type="ECO:0000256" key="1">
    <source>
        <dbReference type="ARBA" id="ARBA00022729"/>
    </source>
</evidence>
<feature type="domain" description="LysM" evidence="3">
    <location>
        <begin position="32"/>
        <end position="78"/>
    </location>
</feature>
<dbReference type="Proteomes" id="UP001218188">
    <property type="component" value="Unassembled WGS sequence"/>
</dbReference>
<evidence type="ECO:0000313" key="4">
    <source>
        <dbReference type="EMBL" id="KAJ7045098.1"/>
    </source>
</evidence>
<dbReference type="SUPFAM" id="SSF54106">
    <property type="entry name" value="LysM domain"/>
    <property type="match status" value="1"/>
</dbReference>
<dbReference type="CDD" id="cd22191">
    <property type="entry name" value="DPBB_RlpA_EXP_N-like"/>
    <property type="match status" value="1"/>
</dbReference>
<dbReference type="InterPro" id="IPR036779">
    <property type="entry name" value="LysM_dom_sf"/>
</dbReference>
<dbReference type="InterPro" id="IPR036908">
    <property type="entry name" value="RlpA-like_sf"/>
</dbReference>